<protein>
    <submittedName>
        <fullName evidence="1">Uncharacterized protein</fullName>
    </submittedName>
</protein>
<organism evidence="1">
    <name type="scientific">Gallibacterium anatis</name>
    <dbReference type="NCBI Taxonomy" id="750"/>
    <lineage>
        <taxon>Bacteria</taxon>
        <taxon>Pseudomonadati</taxon>
        <taxon>Pseudomonadota</taxon>
        <taxon>Gammaproteobacteria</taxon>
        <taxon>Pasteurellales</taxon>
        <taxon>Pasteurellaceae</taxon>
        <taxon>Gallibacterium</taxon>
    </lineage>
</organism>
<proteinExistence type="predicted"/>
<comment type="caution">
    <text evidence="1">The sequence shown here is derived from an EMBL/GenBank/DDBJ whole genome shotgun (WGS) entry which is preliminary data.</text>
</comment>
<dbReference type="Gene3D" id="3.30.70.240">
    <property type="match status" value="1"/>
</dbReference>
<gene>
    <name evidence="1" type="ORF">INT80_11670</name>
</gene>
<dbReference type="InterPro" id="IPR035647">
    <property type="entry name" value="EFG_III/V"/>
</dbReference>
<reference evidence="1" key="1">
    <citation type="submission" date="2020-11" db="EMBL/GenBank/DDBJ databases">
        <title>Gallibacterium anatis 1637, full genome, WGS.</title>
        <authorList>
            <person name="Laishevtcev A.I."/>
            <person name="Yakimova E.A."/>
            <person name="Petkovich D."/>
            <person name="Stepanova T.V."/>
            <person name="Kalendr R.S."/>
            <person name="Rubalsky E.O."/>
            <person name="Zulkarneev E.R."/>
            <person name="Aleshkin A.V."/>
        </authorList>
    </citation>
    <scope>NUCLEOTIDE SEQUENCE</scope>
    <source>
        <strain evidence="1">1637</strain>
    </source>
</reference>
<dbReference type="GO" id="GO:0043168">
    <property type="term" value="F:anion binding"/>
    <property type="evidence" value="ECO:0007669"/>
    <property type="project" value="UniProtKB-ARBA"/>
</dbReference>
<sequence>MKQYDAQISSQQFTRSGQAQLAIAEQQAEQLAKQINERSSGQLKLQLLED</sequence>
<dbReference type="GO" id="GO:0017111">
    <property type="term" value="F:ribonucleoside triphosphate phosphatase activity"/>
    <property type="evidence" value="ECO:0007669"/>
    <property type="project" value="UniProtKB-ARBA"/>
</dbReference>
<evidence type="ECO:0000313" key="1">
    <source>
        <dbReference type="EMBL" id="MBF4102911.1"/>
    </source>
</evidence>
<dbReference type="EMBL" id="JADION010000038">
    <property type="protein sequence ID" value="MBF4102911.1"/>
    <property type="molecule type" value="Genomic_DNA"/>
</dbReference>
<dbReference type="AlphaFoldDB" id="A0A930UUE3"/>
<dbReference type="GO" id="GO:0032561">
    <property type="term" value="F:guanyl ribonucleotide binding"/>
    <property type="evidence" value="ECO:0007669"/>
    <property type="project" value="UniProtKB-ARBA"/>
</dbReference>
<dbReference type="SUPFAM" id="SSF54980">
    <property type="entry name" value="EF-G C-terminal domain-like"/>
    <property type="match status" value="1"/>
</dbReference>
<accession>A0A930UUE3</accession>
<name>A0A930UUE3_9PAST</name>